<dbReference type="CDD" id="cd04765">
    <property type="entry name" value="HTH_MlrA-like_sg2"/>
    <property type="match status" value="1"/>
</dbReference>
<evidence type="ECO:0000313" key="3">
    <source>
        <dbReference type="EMBL" id="KPJ74562.1"/>
    </source>
</evidence>
<dbReference type="PROSITE" id="PS50937">
    <property type="entry name" value="HTH_MERR_2"/>
    <property type="match status" value="1"/>
</dbReference>
<keyword evidence="1" id="KW-0238">DNA-binding</keyword>
<sequence>MTDKEFFSIKEVADSLQLKPYILRYWEKEFAILKPKRNRIGRRYYSRKDIDVVRMIKTVLYDQGYTIAGAKKKLLSVTEGPEQLSLPLRNGTKILREIREELKKIRAFIK</sequence>
<reference evidence="3 4" key="1">
    <citation type="journal article" date="2015" name="Microbiome">
        <title>Genomic resolution of linkages in carbon, nitrogen, and sulfur cycling among widespread estuary sediment bacteria.</title>
        <authorList>
            <person name="Baker B.J."/>
            <person name="Lazar C.S."/>
            <person name="Teske A.P."/>
            <person name="Dick G.J."/>
        </authorList>
    </citation>
    <scope>NUCLEOTIDE SEQUENCE [LARGE SCALE GENOMIC DNA]</scope>
    <source>
        <strain evidence="3">DG_78</strain>
    </source>
</reference>
<dbReference type="SUPFAM" id="SSF46955">
    <property type="entry name" value="Putative DNA-binding domain"/>
    <property type="match status" value="1"/>
</dbReference>
<proteinExistence type="predicted"/>
<protein>
    <recommendedName>
        <fullName evidence="2">HTH merR-type domain-containing protein</fullName>
    </recommendedName>
</protein>
<dbReference type="Gene3D" id="1.10.1660.10">
    <property type="match status" value="1"/>
</dbReference>
<feature type="domain" description="HTH merR-type" evidence="2">
    <location>
        <begin position="6"/>
        <end position="76"/>
    </location>
</feature>
<dbReference type="Proteomes" id="UP000051012">
    <property type="component" value="Unassembled WGS sequence"/>
</dbReference>
<dbReference type="SMART" id="SM00422">
    <property type="entry name" value="HTH_MERR"/>
    <property type="match status" value="1"/>
</dbReference>
<dbReference type="Pfam" id="PF13411">
    <property type="entry name" value="MerR_1"/>
    <property type="match status" value="1"/>
</dbReference>
<accession>A0A0S7YIK5</accession>
<dbReference type="EMBL" id="LJNI01000001">
    <property type="protein sequence ID" value="KPJ74562.1"/>
    <property type="molecule type" value="Genomic_DNA"/>
</dbReference>
<dbReference type="AlphaFoldDB" id="A0A0S7YIK5"/>
<evidence type="ECO:0000256" key="1">
    <source>
        <dbReference type="ARBA" id="ARBA00023125"/>
    </source>
</evidence>
<gene>
    <name evidence="3" type="ORF">AMJ52_00135</name>
</gene>
<evidence type="ECO:0000313" key="4">
    <source>
        <dbReference type="Proteomes" id="UP000051012"/>
    </source>
</evidence>
<organism evidence="3 4">
    <name type="scientific">candidate division TA06 bacterium DG_78</name>
    <dbReference type="NCBI Taxonomy" id="1703772"/>
    <lineage>
        <taxon>Bacteria</taxon>
        <taxon>Bacteria division TA06</taxon>
    </lineage>
</organism>
<dbReference type="PANTHER" id="PTHR30204">
    <property type="entry name" value="REDOX-CYCLING DRUG-SENSING TRANSCRIPTIONAL ACTIVATOR SOXR"/>
    <property type="match status" value="1"/>
</dbReference>
<evidence type="ECO:0000259" key="2">
    <source>
        <dbReference type="PROSITE" id="PS50937"/>
    </source>
</evidence>
<dbReference type="InterPro" id="IPR000551">
    <property type="entry name" value="MerR-type_HTH_dom"/>
</dbReference>
<comment type="caution">
    <text evidence="3">The sequence shown here is derived from an EMBL/GenBank/DDBJ whole genome shotgun (WGS) entry which is preliminary data.</text>
</comment>
<dbReference type="InterPro" id="IPR047057">
    <property type="entry name" value="MerR_fam"/>
</dbReference>
<name>A0A0S7YIK5_UNCT6</name>
<dbReference type="PANTHER" id="PTHR30204:SF15">
    <property type="entry name" value="BLL5018 PROTEIN"/>
    <property type="match status" value="1"/>
</dbReference>
<dbReference type="GO" id="GO:0003700">
    <property type="term" value="F:DNA-binding transcription factor activity"/>
    <property type="evidence" value="ECO:0007669"/>
    <property type="project" value="InterPro"/>
</dbReference>
<dbReference type="InterPro" id="IPR009061">
    <property type="entry name" value="DNA-bd_dom_put_sf"/>
</dbReference>
<dbReference type="GO" id="GO:0003677">
    <property type="term" value="F:DNA binding"/>
    <property type="evidence" value="ECO:0007669"/>
    <property type="project" value="UniProtKB-KW"/>
</dbReference>